<organism evidence="2 3">
    <name type="scientific">Microbotryum silenes-dioicae</name>
    <dbReference type="NCBI Taxonomy" id="796604"/>
    <lineage>
        <taxon>Eukaryota</taxon>
        <taxon>Fungi</taxon>
        <taxon>Dikarya</taxon>
        <taxon>Basidiomycota</taxon>
        <taxon>Pucciniomycotina</taxon>
        <taxon>Microbotryomycetes</taxon>
        <taxon>Microbotryales</taxon>
        <taxon>Microbotryaceae</taxon>
        <taxon>Microbotryum</taxon>
    </lineage>
</organism>
<dbReference type="EMBL" id="FQNC01000044">
    <property type="protein sequence ID" value="SGY53775.1"/>
    <property type="molecule type" value="Genomic_DNA"/>
</dbReference>
<gene>
    <name evidence="2" type="primary">BQ5605_C006g03800</name>
    <name evidence="2" type="ORF">BQ5605_C006G03800</name>
</gene>
<reference evidence="2 3" key="1">
    <citation type="submission" date="2016-11" db="EMBL/GenBank/DDBJ databases">
        <authorList>
            <person name="Jaros S."/>
            <person name="Januszkiewicz K."/>
            <person name="Wedrychowicz H."/>
        </authorList>
    </citation>
    <scope>NUCLEOTIDE SEQUENCE [LARGE SCALE GENOMIC DNA]</scope>
</reference>
<dbReference type="AlphaFoldDB" id="A0A2X0MZC8"/>
<protein>
    <submittedName>
        <fullName evidence="2">BQ5605_C006g03800 protein</fullName>
    </submittedName>
</protein>
<evidence type="ECO:0000313" key="3">
    <source>
        <dbReference type="Proteomes" id="UP000249464"/>
    </source>
</evidence>
<name>A0A2X0MZC8_9BASI</name>
<sequence length="431" mass="47770">MVASKSGLAPSESARKVEIATSKPAWTSTSLERTSDKLPEDSRSAPRVKFAPPKTSTSTSLGEDGPVVIFQGPWSNNSCWIDSTLIALLSVANGLEPWLQCLDILNTHTAYVIPPLGNEMVLRLRPRYLALELWDVICEYTALARKFDMKPAANAIEAYTQLRERMISTVVGMLKERGSHFTTPFERGSYSSPVTWLETLHSFTVDHPVLPSAVTLNDPNRTLVELHLQQAGYCTACNCIQIEVSPRQQFVVDWPLLISSLHLPSHSLETLLDVLASIVGQPLKLYTEAKNSGRWHHKRNCPGGSYVQFVSITSLPRVIMININNIYPEHSLAPAELRFGVSDQMPEMVWRLRSGVYNINNSHFVTNATVGYGQEAACYHFDTIKGSLARPTGDRNAGGLVSVLFYKLEEEALNCCCRSVSSYVASIDDLL</sequence>
<dbReference type="Proteomes" id="UP000249464">
    <property type="component" value="Unassembled WGS sequence"/>
</dbReference>
<accession>A0A2X0MZC8</accession>
<keyword evidence="3" id="KW-1185">Reference proteome</keyword>
<feature type="compositionally biased region" description="Basic and acidic residues" evidence="1">
    <location>
        <begin position="33"/>
        <end position="44"/>
    </location>
</feature>
<evidence type="ECO:0000313" key="2">
    <source>
        <dbReference type="EMBL" id="SGY53775.1"/>
    </source>
</evidence>
<feature type="region of interest" description="Disordered" evidence="1">
    <location>
        <begin position="1"/>
        <end position="62"/>
    </location>
</feature>
<evidence type="ECO:0000256" key="1">
    <source>
        <dbReference type="SAM" id="MobiDB-lite"/>
    </source>
</evidence>
<proteinExistence type="predicted"/>